<accession>A0ABW1ZSI3</accession>
<evidence type="ECO:0000256" key="2">
    <source>
        <dbReference type="SAM" id="Phobius"/>
    </source>
</evidence>
<sequence length="395" mass="40181">MTQDSKPVLPASSKAGAPPYRPPQVQALGQWRAVTLAISVPVLPGSVGGCWARTRRRAAMTGKAAGVLALALLVGCAPAPAPAPTPLAPVGLVEISFDGLGSTQASSQVRPLALKENSAGLDLSPLSVSVTDVGVRGSGGTRYITATYRVRNAASDGTPAPSARSNLTLLAAAVAGNVDSTALRGMTTFSGAPVPTAVARTVLPTHALDYQPASDRVSPVSGGEDLQVFLESEVVPGNLTRGGVPAAAYSDLGVTTVFPYGYVVRTPAGGRTLAANPAAGQYDGRVAISVRVPLQANDNAQTPTQGSQRDPWAFKMTFLVVEDPTTRVTQSPEEQVLPDSQVVARGVAAGASAVNILPGSAYAAQASLPSRRVCQVRVADLAGAAGATYLVNSCP</sequence>
<protein>
    <recommendedName>
        <fullName evidence="5">Secreted protein</fullName>
    </recommendedName>
</protein>
<name>A0ABW1ZSI3_9DEIO</name>
<keyword evidence="2" id="KW-0812">Transmembrane</keyword>
<comment type="caution">
    <text evidence="3">The sequence shown here is derived from an EMBL/GenBank/DDBJ whole genome shotgun (WGS) entry which is preliminary data.</text>
</comment>
<evidence type="ECO:0000313" key="3">
    <source>
        <dbReference type="EMBL" id="MFC6663464.1"/>
    </source>
</evidence>
<evidence type="ECO:0000256" key="1">
    <source>
        <dbReference type="SAM" id="MobiDB-lite"/>
    </source>
</evidence>
<dbReference type="EMBL" id="JBHSWB010000003">
    <property type="protein sequence ID" value="MFC6663464.1"/>
    <property type="molecule type" value="Genomic_DNA"/>
</dbReference>
<dbReference type="RefSeq" id="WP_380059205.1">
    <property type="nucleotide sequence ID" value="NZ_JBHSWB010000003.1"/>
</dbReference>
<feature type="transmembrane region" description="Helical" evidence="2">
    <location>
        <begin position="31"/>
        <end position="52"/>
    </location>
</feature>
<keyword evidence="2" id="KW-1133">Transmembrane helix</keyword>
<organism evidence="3 4">
    <name type="scientific">Deinococcus multiflagellatus</name>
    <dbReference type="NCBI Taxonomy" id="1656887"/>
    <lineage>
        <taxon>Bacteria</taxon>
        <taxon>Thermotogati</taxon>
        <taxon>Deinococcota</taxon>
        <taxon>Deinococci</taxon>
        <taxon>Deinococcales</taxon>
        <taxon>Deinococcaceae</taxon>
        <taxon>Deinococcus</taxon>
    </lineage>
</organism>
<keyword evidence="2" id="KW-0472">Membrane</keyword>
<feature type="transmembrane region" description="Helical" evidence="2">
    <location>
        <begin position="64"/>
        <end position="81"/>
    </location>
</feature>
<evidence type="ECO:0008006" key="5">
    <source>
        <dbReference type="Google" id="ProtNLM"/>
    </source>
</evidence>
<proteinExistence type="predicted"/>
<dbReference type="Proteomes" id="UP001596317">
    <property type="component" value="Unassembled WGS sequence"/>
</dbReference>
<keyword evidence="4" id="KW-1185">Reference proteome</keyword>
<gene>
    <name evidence="3" type="ORF">ACFP90_25925</name>
</gene>
<reference evidence="4" key="1">
    <citation type="journal article" date="2019" name="Int. J. Syst. Evol. Microbiol.">
        <title>The Global Catalogue of Microorganisms (GCM) 10K type strain sequencing project: providing services to taxonomists for standard genome sequencing and annotation.</title>
        <authorList>
            <consortium name="The Broad Institute Genomics Platform"/>
            <consortium name="The Broad Institute Genome Sequencing Center for Infectious Disease"/>
            <person name="Wu L."/>
            <person name="Ma J."/>
        </authorList>
    </citation>
    <scope>NUCLEOTIDE SEQUENCE [LARGE SCALE GENOMIC DNA]</scope>
    <source>
        <strain evidence="4">CCUG 63830</strain>
    </source>
</reference>
<feature type="region of interest" description="Disordered" evidence="1">
    <location>
        <begin position="1"/>
        <end position="22"/>
    </location>
</feature>
<evidence type="ECO:0000313" key="4">
    <source>
        <dbReference type="Proteomes" id="UP001596317"/>
    </source>
</evidence>